<feature type="domain" description="Disease resistance protein At4g27190-like leucine-rich repeats" evidence="2">
    <location>
        <begin position="1767"/>
        <end position="1928"/>
    </location>
</feature>
<dbReference type="Proteomes" id="UP000515151">
    <property type="component" value="Chromosome 7"/>
</dbReference>
<dbReference type="InterPro" id="IPR057135">
    <property type="entry name" value="At4g27190-like_LRR"/>
</dbReference>
<dbReference type="InterPro" id="IPR050905">
    <property type="entry name" value="Plant_NBS-LRR"/>
</dbReference>
<feature type="domain" description="Disease resistance protein At4g27190-like leucine-rich repeats" evidence="2">
    <location>
        <begin position="373"/>
        <end position="485"/>
    </location>
</feature>
<feature type="domain" description="Disease resistance protein At4g27190-like leucine-rich repeats" evidence="2">
    <location>
        <begin position="2128"/>
        <end position="2237"/>
    </location>
</feature>
<name>A0A6P8EK94_PUNGR</name>
<proteinExistence type="predicted"/>
<keyword evidence="1" id="KW-0611">Plant defense</keyword>
<organism evidence="3 4">
    <name type="scientific">Punica granatum</name>
    <name type="common">Pomegranate</name>
    <dbReference type="NCBI Taxonomy" id="22663"/>
    <lineage>
        <taxon>Eukaryota</taxon>
        <taxon>Viridiplantae</taxon>
        <taxon>Streptophyta</taxon>
        <taxon>Embryophyta</taxon>
        <taxon>Tracheophyta</taxon>
        <taxon>Spermatophyta</taxon>
        <taxon>Magnoliopsida</taxon>
        <taxon>eudicotyledons</taxon>
        <taxon>Gunneridae</taxon>
        <taxon>Pentapetalae</taxon>
        <taxon>rosids</taxon>
        <taxon>malvids</taxon>
        <taxon>Myrtales</taxon>
        <taxon>Lythraceae</taxon>
        <taxon>Punica</taxon>
    </lineage>
</organism>
<feature type="domain" description="Disease resistance protein At4g27190-like leucine-rich repeats" evidence="2">
    <location>
        <begin position="935"/>
        <end position="1016"/>
    </location>
</feature>
<dbReference type="RefSeq" id="XP_031407160.1">
    <property type="nucleotide sequence ID" value="XM_031551300.1"/>
</dbReference>
<evidence type="ECO:0000313" key="3">
    <source>
        <dbReference type="Proteomes" id="UP000515151"/>
    </source>
</evidence>
<dbReference type="Pfam" id="PF23247">
    <property type="entry name" value="LRR_RPS2"/>
    <property type="match status" value="10"/>
</dbReference>
<dbReference type="SUPFAM" id="SSF52047">
    <property type="entry name" value="RNI-like"/>
    <property type="match status" value="4"/>
</dbReference>
<feature type="domain" description="Disease resistance protein At4g27190-like leucine-rich repeats" evidence="2">
    <location>
        <begin position="230"/>
        <end position="337"/>
    </location>
</feature>
<feature type="domain" description="Disease resistance protein At4g27190-like leucine-rich repeats" evidence="2">
    <location>
        <begin position="1348"/>
        <end position="1485"/>
    </location>
</feature>
<dbReference type="OrthoDB" id="1747797at2759"/>
<evidence type="ECO:0000256" key="1">
    <source>
        <dbReference type="ARBA" id="ARBA00022821"/>
    </source>
</evidence>
<accession>A0A6P8EK94</accession>
<sequence>MLKISYPKNCVVEDVSIIWKLKRLQVLSFMGSEIEHLPKELGELTNLVLLDLSKCSKLKVIEPGVLERLTKLEDLYLEKSFNRWESEEDATPHNASLAELTNLPRLRTLYVHAVNPMLLHQDLPFGTLEIYRILVGGKWDWSGSYEELRTMKLEVVRSDVLSQQWLQLTLQNVQDLHLYGISEGTSLSIHELCVEGFMQLKHLRVESSTAIQYIVSSAKWLAHDAFAMLESLLLQHLDNLEKICHGPVTPTSFGKLKVIKVEKCGKLRNIFSLSLVKRLSQLEEIEVNECMMMQEVVLDESKDDDDDQVELPSLRHLTLRNLPEMTTFFTRSQHSLSSICIPSVFLNGQQVRLPKLEILKIVELPRLTELLSQMGFRNLKSLIVEKCRQLSKVIDSNLLMVLQSLELLRIVERGHVGILPQLSKIKLRGLSKLNCIWSKCPQGVAAFQNLASLKVSFCWNLRYLFTPSIYKAMVKLTELQLIWCEGMEAIVMDEDHGNMESVLSCNIKEFPSLKVLGISYCRKLKEFYSIKGVSRRNGVAEFSNPTFRFPLCCGETEKDHHQVAVNSTKTVFFNRMVLLPRLMEMTLQAVGDFEKIWDNNELPETETSSNFGELETVRVDGCNKLRTVFPLISTEKRWQNLKKVDIRFCDFLVSVFEVDGNGQEYSDKKVKCTTAIMLFELQKLNLAVLPKLKCVVFDEKVSKTKTVVGFPNLTELTVWECECLTDLIPLTTVTTLLKLETLRILGPVGMREVVSQGDGEADQMDKIIIPRLRSLRLSSLESLECFFCGSSPLFLFPSLKDLVITGCYKMKGFISEPPNGRPQLQDGDAASQRLFNEKLFLPNLEELQISGIKLRALWKNQLFPGAFCKLKLLKVEGCTKLLSIVPSFMRKRLRNLEYLKVDDCSSSECIYEGLDAGDSSTSAGMNSRTYPEDEECMEKLQELHVFNCPQIRYLIGSRDGKCRHAAPRIVVLPRLTTLELEKLPALCKFWQGSSYTLELPSLNKLSVRECGGLEEAVSDAVDILQQDLDDQIDITIQQKRLPFWVEITAAIPDLLILESTDWNNELIEHILSIRQSHPEGLHGLRILAVERFVVGSAIYASSLLFKLRKLEELELVDASLEVLFPCEVAPSALINKDSSGNVVAAPLRRLKLVRCPELFNIWKGDRVTFSKHLEILQVCECAKLISLLPPSTTFQNLTSLRVLKCHRLKALLTVSTVKSLPQLAEMSVVECDALTEIVACGESGDSGGQEEIAFSRLEVLKLDYLMNIKHFCSGSHALRLPSLTELTMVGCPVIKIFCQGDISTPKLQDIVRWNSARGSGYSYKLYSDLNTTMKESFYEKTQLSSIHSLKISESIEWKEIWLCSGLPSGSIEFLRSLTIEDCGFLTVAAVPTDKSLQLIWLQKLEIRNCGAVEEVFEPLRTDDAQARFYWLEELHLRDLPMLKLIFPKGFHRTCSFMELHILQVHNCSCLLNILTPNMVRYLASLLKIEIKDCTMLEEIIIKEKEDEEILGSIIRFSNENSGLQNLVLDGLAALKSFYPGDYRLEFPYLVKMTIKNCPEMVRFAHPTASIREDDVASSTRDVIDQQITSQPAFFSEVSFPDLRTLTLSQMDKLFAIWRHDKLSWKSFRELREIEVERCCSLRYVVTPILVRYLPELERIKIKDSEMLEAIIGKENEEEGGADYLIKLPKLNYILMDSLLKLLSFYPGDSLLECPSLKGMIIKNCPQMRAFTCPVLMYAEGCRDQLGEGDIKIPTQPFFSEKVFFPELKQLTLSRLDNLSTIWHNEFYEDSFCQLEEILVFQCGMLLKVFQPITAQRFMCLETLTVAECDSLEVVFDLVGLAAMVHNDDEIHEDKEQGEASRVASLGKLEISRLPKLRSLWNVDKEGIVSFENLKEAHVRECPKLVNLFPASIARGFTRLESLNIEECGLEWVVAKGEEAIGRFVFEEAAFLKLWKLPKLEGFYPREHTSEWPMLKQLVVHGCNKVEAFASGYGSLHQTSAEGREVAAKPPLFLVDKDAFPNLLSLSIEAVEEIWPHQFSGEIFPKLKNLKINNSKDLAADLPARFLHGLQNLGKLVLSKCHFKDIESHEGSPVKGITGQLVNQVPNNGALPHLGVLQVSECSGLTNLDQLPLSFQSLTILKVSACNELLCLMASATAKSLIRLTHMTIENCRVMEEVVANEGYVVANDEITFGQLQKLTLSSLSELASFSRGNFNVKFPSLWQVSLSECPKMDLFFHGTLSTPMLAIVQISGKAIFIHDHNLNAAMLERSQATCGQLEKLSEVEQHHENSWAGTLSDSELSYLI</sequence>
<evidence type="ECO:0000313" key="4">
    <source>
        <dbReference type="RefSeq" id="XP_031407160.1"/>
    </source>
</evidence>
<dbReference type="InterPro" id="IPR032675">
    <property type="entry name" value="LRR_dom_sf"/>
</dbReference>
<reference evidence="3" key="1">
    <citation type="journal article" date="2020" name="Plant Biotechnol. J.">
        <title>The pomegranate (Punica granatum L.) draft genome dissects genetic divergence between soft- and hard-seeded cultivars.</title>
        <authorList>
            <person name="Luo X."/>
            <person name="Li H."/>
            <person name="Wu Z."/>
            <person name="Yao W."/>
            <person name="Zhao P."/>
            <person name="Cao D."/>
            <person name="Yu H."/>
            <person name="Li K."/>
            <person name="Poudel K."/>
            <person name="Zhao D."/>
            <person name="Zhang F."/>
            <person name="Xia X."/>
            <person name="Chen L."/>
            <person name="Wang Q."/>
            <person name="Jing D."/>
            <person name="Cao S."/>
        </authorList>
    </citation>
    <scope>NUCLEOTIDE SEQUENCE [LARGE SCALE GENOMIC DNA]</scope>
    <source>
        <strain evidence="3">cv. Tunisia</strain>
    </source>
</reference>
<feature type="domain" description="Disease resistance protein At4g27190-like leucine-rich repeats" evidence="2">
    <location>
        <begin position="593"/>
        <end position="744"/>
    </location>
</feature>
<dbReference type="SUPFAM" id="SSF52058">
    <property type="entry name" value="L domain-like"/>
    <property type="match status" value="1"/>
</dbReference>
<dbReference type="PANTHER" id="PTHR33463">
    <property type="entry name" value="NB-ARC DOMAIN-CONTAINING PROTEIN-RELATED"/>
    <property type="match status" value="1"/>
</dbReference>
<feature type="domain" description="Disease resistance protein At4g27190-like leucine-rich repeats" evidence="2">
    <location>
        <begin position="1598"/>
        <end position="1664"/>
    </location>
</feature>
<dbReference type="GeneID" id="116215552"/>
<feature type="domain" description="Disease resistance protein At4g27190-like leucine-rich repeats" evidence="2">
    <location>
        <begin position="1075"/>
        <end position="1192"/>
    </location>
</feature>
<evidence type="ECO:0000259" key="2">
    <source>
        <dbReference type="Pfam" id="PF23247"/>
    </source>
</evidence>
<reference evidence="4" key="2">
    <citation type="submission" date="2025-08" db="UniProtKB">
        <authorList>
            <consortium name="RefSeq"/>
        </authorList>
    </citation>
    <scope>IDENTIFICATION</scope>
    <source>
        <tissue evidence="4">Leaf</tissue>
    </source>
</reference>
<keyword evidence="3" id="KW-1185">Reference proteome</keyword>
<protein>
    <submittedName>
        <fullName evidence="4">Uncharacterized protein LOC116215552 isoform X4</fullName>
    </submittedName>
</protein>
<dbReference type="PANTHER" id="PTHR33463:SF203">
    <property type="entry name" value="AAA+ ATPASE DOMAIN-CONTAINING PROTEIN"/>
    <property type="match status" value="1"/>
</dbReference>
<dbReference type="Gene3D" id="3.80.10.10">
    <property type="entry name" value="Ribonuclease Inhibitor"/>
    <property type="match status" value="7"/>
</dbReference>
<feature type="domain" description="Disease resistance protein At4g27190-like leucine-rich repeats" evidence="2">
    <location>
        <begin position="843"/>
        <end position="920"/>
    </location>
</feature>
<gene>
    <name evidence="4" type="primary">LOC116215552</name>
</gene>